<accession>A0ABP8G4C1</accession>
<protein>
    <recommendedName>
        <fullName evidence="3">Transmembrane protein</fullName>
    </recommendedName>
</protein>
<keyword evidence="2" id="KW-1185">Reference proteome</keyword>
<evidence type="ECO:0000313" key="1">
    <source>
        <dbReference type="EMBL" id="GAA4317263.1"/>
    </source>
</evidence>
<gene>
    <name evidence="1" type="ORF">GCM10023184_00840</name>
</gene>
<dbReference type="EMBL" id="BAABGY010000001">
    <property type="protein sequence ID" value="GAA4317263.1"/>
    <property type="molecule type" value="Genomic_DNA"/>
</dbReference>
<dbReference type="RefSeq" id="WP_345252601.1">
    <property type="nucleotide sequence ID" value="NZ_BAABGY010000001.1"/>
</dbReference>
<reference evidence="2" key="1">
    <citation type="journal article" date="2019" name="Int. J. Syst. Evol. Microbiol.">
        <title>The Global Catalogue of Microorganisms (GCM) 10K type strain sequencing project: providing services to taxonomists for standard genome sequencing and annotation.</title>
        <authorList>
            <consortium name="The Broad Institute Genomics Platform"/>
            <consortium name="The Broad Institute Genome Sequencing Center for Infectious Disease"/>
            <person name="Wu L."/>
            <person name="Ma J."/>
        </authorList>
    </citation>
    <scope>NUCLEOTIDE SEQUENCE [LARGE SCALE GENOMIC DNA]</scope>
    <source>
        <strain evidence="2">JCM 17919</strain>
    </source>
</reference>
<name>A0ABP8G4C1_9BACT</name>
<proteinExistence type="predicted"/>
<comment type="caution">
    <text evidence="1">The sequence shown here is derived from an EMBL/GenBank/DDBJ whole genome shotgun (WGS) entry which is preliminary data.</text>
</comment>
<dbReference type="Proteomes" id="UP001501725">
    <property type="component" value="Unassembled WGS sequence"/>
</dbReference>
<evidence type="ECO:0008006" key="3">
    <source>
        <dbReference type="Google" id="ProtNLM"/>
    </source>
</evidence>
<organism evidence="1 2">
    <name type="scientific">Flaviaesturariibacter amylovorans</name>
    <dbReference type="NCBI Taxonomy" id="1084520"/>
    <lineage>
        <taxon>Bacteria</taxon>
        <taxon>Pseudomonadati</taxon>
        <taxon>Bacteroidota</taxon>
        <taxon>Chitinophagia</taxon>
        <taxon>Chitinophagales</taxon>
        <taxon>Chitinophagaceae</taxon>
        <taxon>Flaviaestuariibacter</taxon>
    </lineage>
</organism>
<sequence>MHAANRTYHLLHRIGSLLLILALVWLSVCTPFVYAAQLEEKAGTEQLADCEDDAPLTNTNEEKAEGGLSMPQEYLHEPLHLHHPSSFDLAEFHRYAVDDHVSYHPEFVAPPPEGSLS</sequence>
<evidence type="ECO:0000313" key="2">
    <source>
        <dbReference type="Proteomes" id="UP001501725"/>
    </source>
</evidence>